<dbReference type="PROSITE" id="PS00360">
    <property type="entry name" value="RIBOSOMAL_S9"/>
    <property type="match status" value="1"/>
</dbReference>
<dbReference type="InterPro" id="IPR020574">
    <property type="entry name" value="Ribosomal_uS9_CS"/>
</dbReference>
<accession>A0A1F5WDL9</accession>
<dbReference type="STRING" id="1798338.A3J56_01900"/>
<dbReference type="InterPro" id="IPR000754">
    <property type="entry name" value="Ribosomal_uS9"/>
</dbReference>
<dbReference type="GO" id="GO:0006412">
    <property type="term" value="P:translation"/>
    <property type="evidence" value="ECO:0007669"/>
    <property type="project" value="UniProtKB-UniRule"/>
</dbReference>
<dbReference type="GO" id="GO:0015935">
    <property type="term" value="C:small ribosomal subunit"/>
    <property type="evidence" value="ECO:0007669"/>
    <property type="project" value="UniProtKB-ARBA"/>
</dbReference>
<dbReference type="HAMAP" id="MF_00532_B">
    <property type="entry name" value="Ribosomal_uS9_B"/>
    <property type="match status" value="1"/>
</dbReference>
<dbReference type="SUPFAM" id="SSF54211">
    <property type="entry name" value="Ribosomal protein S5 domain 2-like"/>
    <property type="match status" value="1"/>
</dbReference>
<dbReference type="GO" id="GO:0005737">
    <property type="term" value="C:cytoplasm"/>
    <property type="evidence" value="ECO:0007669"/>
    <property type="project" value="UniProtKB-ARBA"/>
</dbReference>
<reference evidence="8 9" key="1">
    <citation type="journal article" date="2016" name="Nat. Commun.">
        <title>Thousands of microbial genomes shed light on interconnected biogeochemical processes in an aquifer system.</title>
        <authorList>
            <person name="Anantharaman K."/>
            <person name="Brown C.T."/>
            <person name="Hug L.A."/>
            <person name="Sharon I."/>
            <person name="Castelle C.J."/>
            <person name="Probst A.J."/>
            <person name="Thomas B.C."/>
            <person name="Singh A."/>
            <person name="Wilkins M.J."/>
            <person name="Karaoz U."/>
            <person name="Brodie E.L."/>
            <person name="Williams K.H."/>
            <person name="Hubbard S.S."/>
            <person name="Banfield J.F."/>
        </authorList>
    </citation>
    <scope>NUCLEOTIDE SEQUENCE [LARGE SCALE GENOMIC DNA]</scope>
</reference>
<dbReference type="PANTHER" id="PTHR21569">
    <property type="entry name" value="RIBOSOMAL PROTEIN S9"/>
    <property type="match status" value="1"/>
</dbReference>
<dbReference type="PANTHER" id="PTHR21569:SF1">
    <property type="entry name" value="SMALL RIBOSOMAL SUBUNIT PROTEIN US9M"/>
    <property type="match status" value="1"/>
</dbReference>
<name>A0A1F5WDL9_9BACT</name>
<keyword evidence="2 5" id="KW-0689">Ribosomal protein</keyword>
<evidence type="ECO:0000313" key="9">
    <source>
        <dbReference type="Proteomes" id="UP000178406"/>
    </source>
</evidence>
<comment type="similarity">
    <text evidence="1 5 6">Belongs to the universal ribosomal protein uS9 family.</text>
</comment>
<dbReference type="NCBIfam" id="NF001099">
    <property type="entry name" value="PRK00132.1"/>
    <property type="match status" value="1"/>
</dbReference>
<proteinExistence type="inferred from homology"/>
<evidence type="ECO:0000256" key="4">
    <source>
        <dbReference type="ARBA" id="ARBA00035259"/>
    </source>
</evidence>
<dbReference type="InterPro" id="IPR023035">
    <property type="entry name" value="Ribosomal_uS9_bac/plastid"/>
</dbReference>
<organism evidence="8 9">
    <name type="scientific">Candidatus Giovannonibacteria bacterium RIFCSPHIGHO2_02_FULL_46_20</name>
    <dbReference type="NCBI Taxonomy" id="1798338"/>
    <lineage>
        <taxon>Bacteria</taxon>
        <taxon>Candidatus Giovannoniibacteriota</taxon>
    </lineage>
</organism>
<dbReference type="InterPro" id="IPR020568">
    <property type="entry name" value="Ribosomal_Su5_D2-typ_SF"/>
</dbReference>
<evidence type="ECO:0000313" key="8">
    <source>
        <dbReference type="EMBL" id="OGF73693.1"/>
    </source>
</evidence>
<evidence type="ECO:0000256" key="3">
    <source>
        <dbReference type="ARBA" id="ARBA00023274"/>
    </source>
</evidence>
<dbReference type="Proteomes" id="UP000178406">
    <property type="component" value="Unassembled WGS sequence"/>
</dbReference>
<evidence type="ECO:0000256" key="6">
    <source>
        <dbReference type="RuleBase" id="RU003815"/>
    </source>
</evidence>
<dbReference type="FunFam" id="3.30.230.10:FF:000001">
    <property type="entry name" value="30S ribosomal protein S9"/>
    <property type="match status" value="1"/>
</dbReference>
<evidence type="ECO:0000256" key="1">
    <source>
        <dbReference type="ARBA" id="ARBA00005251"/>
    </source>
</evidence>
<sequence length="150" mass="17149">MVIPSKKSKKDKKSVEEKPARLYYEAVGRRKTSVARVRLLISTHGGEFVVNEKPMEHYFPTRELQKIAHDAFLGTHTEKSLSVSARIQGGGVHSQAEALRHGIARAILKVDPEHRKTLKRLGYLTRDSRAKERRKFGLKKARKAPQWAKR</sequence>
<dbReference type="GO" id="GO:0003723">
    <property type="term" value="F:RNA binding"/>
    <property type="evidence" value="ECO:0007669"/>
    <property type="project" value="TreeGrafter"/>
</dbReference>
<evidence type="ECO:0000256" key="7">
    <source>
        <dbReference type="SAM" id="MobiDB-lite"/>
    </source>
</evidence>
<keyword evidence="3 5" id="KW-0687">Ribonucleoprotein</keyword>
<evidence type="ECO:0000256" key="2">
    <source>
        <dbReference type="ARBA" id="ARBA00022980"/>
    </source>
</evidence>
<dbReference type="InterPro" id="IPR014721">
    <property type="entry name" value="Ribsml_uS5_D2-typ_fold_subgr"/>
</dbReference>
<dbReference type="Gene3D" id="3.30.230.10">
    <property type="match status" value="1"/>
</dbReference>
<dbReference type="AlphaFoldDB" id="A0A1F5WDL9"/>
<protein>
    <recommendedName>
        <fullName evidence="4 5">Small ribosomal subunit protein uS9</fullName>
    </recommendedName>
</protein>
<dbReference type="Pfam" id="PF00380">
    <property type="entry name" value="Ribosomal_S9"/>
    <property type="match status" value="1"/>
</dbReference>
<feature type="region of interest" description="Disordered" evidence="7">
    <location>
        <begin position="131"/>
        <end position="150"/>
    </location>
</feature>
<evidence type="ECO:0000256" key="5">
    <source>
        <dbReference type="HAMAP-Rule" id="MF_00532"/>
    </source>
</evidence>
<comment type="caution">
    <text evidence="8">The sequence shown here is derived from an EMBL/GenBank/DDBJ whole genome shotgun (WGS) entry which is preliminary data.</text>
</comment>
<dbReference type="GO" id="GO:0003735">
    <property type="term" value="F:structural constituent of ribosome"/>
    <property type="evidence" value="ECO:0007669"/>
    <property type="project" value="InterPro"/>
</dbReference>
<gene>
    <name evidence="5" type="primary">rpsI</name>
    <name evidence="8" type="ORF">A3J56_01900</name>
</gene>
<dbReference type="EMBL" id="MFHQ01000037">
    <property type="protein sequence ID" value="OGF73693.1"/>
    <property type="molecule type" value="Genomic_DNA"/>
</dbReference>